<organism evidence="1 2">
    <name type="scientific">Gigaspora rosea</name>
    <dbReference type="NCBI Taxonomy" id="44941"/>
    <lineage>
        <taxon>Eukaryota</taxon>
        <taxon>Fungi</taxon>
        <taxon>Fungi incertae sedis</taxon>
        <taxon>Mucoromycota</taxon>
        <taxon>Glomeromycotina</taxon>
        <taxon>Glomeromycetes</taxon>
        <taxon>Diversisporales</taxon>
        <taxon>Gigasporaceae</taxon>
        <taxon>Gigaspora</taxon>
    </lineage>
</organism>
<dbReference type="Proteomes" id="UP000266673">
    <property type="component" value="Unassembled WGS sequence"/>
</dbReference>
<protein>
    <submittedName>
        <fullName evidence="1">Uncharacterized protein</fullName>
    </submittedName>
</protein>
<comment type="caution">
    <text evidence="1">The sequence shown here is derived from an EMBL/GenBank/DDBJ whole genome shotgun (WGS) entry which is preliminary data.</text>
</comment>
<dbReference type="OrthoDB" id="2376953at2759"/>
<evidence type="ECO:0000313" key="1">
    <source>
        <dbReference type="EMBL" id="RIB24562.1"/>
    </source>
</evidence>
<keyword evidence="2" id="KW-1185">Reference proteome</keyword>
<proteinExistence type="predicted"/>
<evidence type="ECO:0000313" key="2">
    <source>
        <dbReference type="Proteomes" id="UP000266673"/>
    </source>
</evidence>
<name>A0A397VRY9_9GLOM</name>
<reference evidence="1 2" key="1">
    <citation type="submission" date="2018-06" db="EMBL/GenBank/DDBJ databases">
        <title>Comparative genomics reveals the genomic features of Rhizophagus irregularis, R. cerebriforme, R. diaphanum and Gigaspora rosea, and their symbiotic lifestyle signature.</title>
        <authorList>
            <person name="Morin E."/>
            <person name="San Clemente H."/>
            <person name="Chen E.C.H."/>
            <person name="De La Providencia I."/>
            <person name="Hainaut M."/>
            <person name="Kuo A."/>
            <person name="Kohler A."/>
            <person name="Murat C."/>
            <person name="Tang N."/>
            <person name="Roy S."/>
            <person name="Loubradou J."/>
            <person name="Henrissat B."/>
            <person name="Grigoriev I.V."/>
            <person name="Corradi N."/>
            <person name="Roux C."/>
            <person name="Martin F.M."/>
        </authorList>
    </citation>
    <scope>NUCLEOTIDE SEQUENCE [LARGE SCALE GENOMIC DNA]</scope>
    <source>
        <strain evidence="1 2">DAOM 194757</strain>
    </source>
</reference>
<dbReference type="EMBL" id="QKWP01000212">
    <property type="protein sequence ID" value="RIB24562.1"/>
    <property type="molecule type" value="Genomic_DNA"/>
</dbReference>
<dbReference type="AlphaFoldDB" id="A0A397VRY9"/>
<sequence length="311" mass="36334">MTVIEEIIDLYAEIPSFHEDYKYLLNKLPPSLINDAWKRLITRKRNSLTKIEASYINSEIESFLKREIERYNRQKLQYSKGIYIYTMDIGIQTENINLVNKSIQTKTIDKAIQIENIDFLEQIKKANKLLNNASNILSNIYEASSINSIIEAFLKHEVDRYQRNKKPRYNPTIEVETKSHCIVIPVSNPEKSGLEEETKSRISDSSSNSLLYNTNIAPLYSEEEVNARIKEATDNLRQEFIKSTEETLKTIKQQKDIECNQIKIDMNNRAKNLFKITLKKYIRDGTIFNLIHALEEKDGRLYPDISRFKGL</sequence>
<accession>A0A397VRY9</accession>
<gene>
    <name evidence="1" type="ORF">C2G38_2168321</name>
</gene>